<organism evidence="3">
    <name type="scientific">Anopheles marajoara</name>
    <dbReference type="NCBI Taxonomy" id="58244"/>
    <lineage>
        <taxon>Eukaryota</taxon>
        <taxon>Metazoa</taxon>
        <taxon>Ecdysozoa</taxon>
        <taxon>Arthropoda</taxon>
        <taxon>Hexapoda</taxon>
        <taxon>Insecta</taxon>
        <taxon>Pterygota</taxon>
        <taxon>Neoptera</taxon>
        <taxon>Endopterygota</taxon>
        <taxon>Diptera</taxon>
        <taxon>Nematocera</taxon>
        <taxon>Culicoidea</taxon>
        <taxon>Culicidae</taxon>
        <taxon>Anophelinae</taxon>
        <taxon>Anopheles</taxon>
    </lineage>
</organism>
<keyword evidence="2" id="KW-0732">Signal</keyword>
<evidence type="ECO:0000256" key="2">
    <source>
        <dbReference type="SAM" id="SignalP"/>
    </source>
</evidence>
<feature type="chain" id="PRO_5014901999" evidence="2">
    <location>
        <begin position="16"/>
        <end position="83"/>
    </location>
</feature>
<reference evidence="3" key="1">
    <citation type="submission" date="2018-01" db="EMBL/GenBank/DDBJ databases">
        <title>An insight into the sialome of Amazonian anophelines.</title>
        <authorList>
            <person name="Ribeiro J.M."/>
            <person name="Scarpassa V."/>
            <person name="Calvo E."/>
        </authorList>
    </citation>
    <scope>NUCLEOTIDE SEQUENCE</scope>
    <source>
        <tissue evidence="3">Salivary glands</tissue>
    </source>
</reference>
<feature type="signal peptide" evidence="2">
    <location>
        <begin position="1"/>
        <end position="15"/>
    </location>
</feature>
<evidence type="ECO:0000313" key="3">
    <source>
        <dbReference type="EMBL" id="MBW62473.1"/>
    </source>
</evidence>
<dbReference type="EMBL" id="GGFJ01013332">
    <property type="protein sequence ID" value="MBW62473.1"/>
    <property type="molecule type" value="Transcribed_RNA"/>
</dbReference>
<feature type="compositionally biased region" description="Low complexity" evidence="1">
    <location>
        <begin position="37"/>
        <end position="50"/>
    </location>
</feature>
<accession>A0A2M4CAW9</accession>
<feature type="region of interest" description="Disordered" evidence="1">
    <location>
        <begin position="36"/>
        <end position="83"/>
    </location>
</feature>
<name>A0A2M4CAW9_9DIPT</name>
<protein>
    <submittedName>
        <fullName evidence="3">Putative secreted protein</fullName>
    </submittedName>
</protein>
<sequence length="83" mass="9477">MVLLLLLCVPVRSSAFAGRFRFDRFRFHHRTHLIEESPSSGARARSRPSGKPNLIANRTTANRNFRHKSTTHHPDSRILSSTP</sequence>
<proteinExistence type="predicted"/>
<dbReference type="AlphaFoldDB" id="A0A2M4CAW9"/>
<evidence type="ECO:0000256" key="1">
    <source>
        <dbReference type="SAM" id="MobiDB-lite"/>
    </source>
</evidence>